<reference evidence="1" key="1">
    <citation type="submission" date="2014-09" db="EMBL/GenBank/DDBJ databases">
        <authorList>
            <person name="Magalhaes I.L.F."/>
            <person name="Oliveira U."/>
            <person name="Santos F.R."/>
            <person name="Vidigal T.H.D.A."/>
            <person name="Brescovit A.D."/>
            <person name="Santos A.J."/>
        </authorList>
    </citation>
    <scope>NUCLEOTIDE SEQUENCE</scope>
    <source>
        <tissue evidence="1">Shoot tissue taken approximately 20 cm above the soil surface</tissue>
    </source>
</reference>
<evidence type="ECO:0000313" key="1">
    <source>
        <dbReference type="EMBL" id="JAE17428.1"/>
    </source>
</evidence>
<proteinExistence type="predicted"/>
<name>A0A0A9G9Q4_ARUDO</name>
<reference evidence="1" key="2">
    <citation type="journal article" date="2015" name="Data Brief">
        <title>Shoot transcriptome of the giant reed, Arundo donax.</title>
        <authorList>
            <person name="Barrero R.A."/>
            <person name="Guerrero F.D."/>
            <person name="Moolhuijzen P."/>
            <person name="Goolsby J.A."/>
            <person name="Tidwell J."/>
            <person name="Bellgard S.E."/>
            <person name="Bellgard M.I."/>
        </authorList>
    </citation>
    <scope>NUCLEOTIDE SEQUENCE</scope>
    <source>
        <tissue evidence="1">Shoot tissue taken approximately 20 cm above the soil surface</tissue>
    </source>
</reference>
<dbReference type="EMBL" id="GBRH01180468">
    <property type="protein sequence ID" value="JAE17428.1"/>
    <property type="molecule type" value="Transcribed_RNA"/>
</dbReference>
<sequence length="10" mass="1245">MLILQEKEQN</sequence>
<accession>A0A0A9G9Q4</accession>
<protein>
    <submittedName>
        <fullName evidence="1">Uncharacterized protein</fullName>
    </submittedName>
</protein>
<organism evidence="1">
    <name type="scientific">Arundo donax</name>
    <name type="common">Giant reed</name>
    <name type="synonym">Donax arundinaceus</name>
    <dbReference type="NCBI Taxonomy" id="35708"/>
    <lineage>
        <taxon>Eukaryota</taxon>
        <taxon>Viridiplantae</taxon>
        <taxon>Streptophyta</taxon>
        <taxon>Embryophyta</taxon>
        <taxon>Tracheophyta</taxon>
        <taxon>Spermatophyta</taxon>
        <taxon>Magnoliopsida</taxon>
        <taxon>Liliopsida</taxon>
        <taxon>Poales</taxon>
        <taxon>Poaceae</taxon>
        <taxon>PACMAD clade</taxon>
        <taxon>Arundinoideae</taxon>
        <taxon>Arundineae</taxon>
        <taxon>Arundo</taxon>
    </lineage>
</organism>